<evidence type="ECO:0000256" key="1">
    <source>
        <dbReference type="ARBA" id="ARBA00004651"/>
    </source>
</evidence>
<keyword evidence="10" id="KW-1185">Reference proteome</keyword>
<dbReference type="AlphaFoldDB" id="A0A1I0XX39"/>
<dbReference type="EMBL" id="FOKG01000004">
    <property type="protein sequence ID" value="SFB04728.1"/>
    <property type="molecule type" value="Genomic_DNA"/>
</dbReference>
<keyword evidence="2" id="KW-0813">Transport</keyword>
<evidence type="ECO:0000259" key="8">
    <source>
        <dbReference type="PROSITE" id="PS50850"/>
    </source>
</evidence>
<dbReference type="InterPro" id="IPR020846">
    <property type="entry name" value="MFS_dom"/>
</dbReference>
<feature type="transmembrane region" description="Helical" evidence="7">
    <location>
        <begin position="234"/>
        <end position="255"/>
    </location>
</feature>
<evidence type="ECO:0000256" key="5">
    <source>
        <dbReference type="ARBA" id="ARBA00022989"/>
    </source>
</evidence>
<gene>
    <name evidence="9" type="ORF">SAMN05216266_10422</name>
</gene>
<keyword evidence="5 7" id="KW-1133">Transmembrane helix</keyword>
<dbReference type="Gene3D" id="1.20.1250.20">
    <property type="entry name" value="MFS general substrate transporter like domains"/>
    <property type="match status" value="1"/>
</dbReference>
<dbReference type="RefSeq" id="WP_177242519.1">
    <property type="nucleotide sequence ID" value="NZ_FOKG01000004.1"/>
</dbReference>
<dbReference type="PANTHER" id="PTHR23513:SF6">
    <property type="entry name" value="MAJOR FACILITATOR SUPERFAMILY ASSOCIATED DOMAIN-CONTAINING PROTEIN"/>
    <property type="match status" value="1"/>
</dbReference>
<dbReference type="CDD" id="cd06173">
    <property type="entry name" value="MFS_MefA_like"/>
    <property type="match status" value="1"/>
</dbReference>
<feature type="transmembrane region" description="Helical" evidence="7">
    <location>
        <begin position="382"/>
        <end position="404"/>
    </location>
</feature>
<evidence type="ECO:0000256" key="2">
    <source>
        <dbReference type="ARBA" id="ARBA00022448"/>
    </source>
</evidence>
<comment type="subcellular location">
    <subcellularLocation>
        <location evidence="1">Cell membrane</location>
        <topology evidence="1">Multi-pass membrane protein</topology>
    </subcellularLocation>
</comment>
<keyword evidence="3" id="KW-1003">Cell membrane</keyword>
<evidence type="ECO:0000313" key="10">
    <source>
        <dbReference type="Proteomes" id="UP000243799"/>
    </source>
</evidence>
<dbReference type="Proteomes" id="UP000243799">
    <property type="component" value="Unassembled WGS sequence"/>
</dbReference>
<evidence type="ECO:0000256" key="7">
    <source>
        <dbReference type="SAM" id="Phobius"/>
    </source>
</evidence>
<dbReference type="Pfam" id="PF05977">
    <property type="entry name" value="MFS_3"/>
    <property type="match status" value="1"/>
</dbReference>
<accession>A0A1I0XX39</accession>
<feature type="transmembrane region" description="Helical" evidence="7">
    <location>
        <begin position="267"/>
        <end position="286"/>
    </location>
</feature>
<dbReference type="GO" id="GO:0022857">
    <property type="term" value="F:transmembrane transporter activity"/>
    <property type="evidence" value="ECO:0007669"/>
    <property type="project" value="InterPro"/>
</dbReference>
<feature type="transmembrane region" description="Helical" evidence="7">
    <location>
        <begin position="40"/>
        <end position="66"/>
    </location>
</feature>
<dbReference type="PANTHER" id="PTHR23513">
    <property type="entry name" value="INTEGRAL MEMBRANE EFFLUX PROTEIN-RELATED"/>
    <property type="match status" value="1"/>
</dbReference>
<proteinExistence type="predicted"/>
<dbReference type="InterPro" id="IPR010290">
    <property type="entry name" value="TM_effector"/>
</dbReference>
<dbReference type="SUPFAM" id="SSF103473">
    <property type="entry name" value="MFS general substrate transporter"/>
    <property type="match status" value="1"/>
</dbReference>
<evidence type="ECO:0000256" key="4">
    <source>
        <dbReference type="ARBA" id="ARBA00022692"/>
    </source>
</evidence>
<sequence length="419" mass="43464">MGTTTTAETPSSYPPLSRNRNYILLWSSQTLSELGASASIIAFPLLVLAISGSAVAAGLVGFANGAARFATGVLAGALVDRWDRKKVLVTCEVSRAIAFIGLVIAIATDHASVPVILFVALIEGMFATLFAPAEEATLPRLVSEQQLPPAVAGIAARAYLGATVGPALGGFLFGINRIFPFVADAISYVVSTVAVLFIRVPPREKTKKPLRSILPETRVGLAWVWKQPKIRATFFSQVGISFVFAALFFVVIVVANAKGVPAGEVGLIATMLGVGGLAGAFVASPLQAKLGPYRSIVALTWLSGVLIPLIAVVPAGYWYGVLLGVMAFLTPTATSSVQSYQMLSTPDELRGRLSGTAHLFGGVGQSLGPLAGGLVVAVDPTLAVLACAAIMLVIATSVTVSPSLRDLPKVLAARELDGN</sequence>
<name>A0A1I0XX39_9PSEU</name>
<organism evidence="9 10">
    <name type="scientific">Amycolatopsis marina</name>
    <dbReference type="NCBI Taxonomy" id="490629"/>
    <lineage>
        <taxon>Bacteria</taxon>
        <taxon>Bacillati</taxon>
        <taxon>Actinomycetota</taxon>
        <taxon>Actinomycetes</taxon>
        <taxon>Pseudonocardiales</taxon>
        <taxon>Pseudonocardiaceae</taxon>
        <taxon>Amycolatopsis</taxon>
    </lineage>
</organism>
<dbReference type="PROSITE" id="PS50850">
    <property type="entry name" value="MFS"/>
    <property type="match status" value="1"/>
</dbReference>
<keyword evidence="4 7" id="KW-0812">Transmembrane</keyword>
<evidence type="ECO:0000256" key="3">
    <source>
        <dbReference type="ARBA" id="ARBA00022475"/>
    </source>
</evidence>
<evidence type="ECO:0000256" key="6">
    <source>
        <dbReference type="ARBA" id="ARBA00023136"/>
    </source>
</evidence>
<dbReference type="GO" id="GO:0005886">
    <property type="term" value="C:plasma membrane"/>
    <property type="evidence" value="ECO:0007669"/>
    <property type="project" value="UniProtKB-SubCell"/>
</dbReference>
<feature type="transmembrane region" description="Helical" evidence="7">
    <location>
        <begin position="178"/>
        <end position="198"/>
    </location>
</feature>
<feature type="domain" description="Major facilitator superfamily (MFS) profile" evidence="8">
    <location>
        <begin position="21"/>
        <end position="404"/>
    </location>
</feature>
<evidence type="ECO:0000313" key="9">
    <source>
        <dbReference type="EMBL" id="SFB04728.1"/>
    </source>
</evidence>
<keyword evidence="6 7" id="KW-0472">Membrane</keyword>
<protein>
    <submittedName>
        <fullName evidence="9">Predicted arabinose efflux permease, MFS family</fullName>
    </submittedName>
</protein>
<dbReference type="STRING" id="490629.SAMN05216266_10422"/>
<dbReference type="InterPro" id="IPR036259">
    <property type="entry name" value="MFS_trans_sf"/>
</dbReference>
<feature type="transmembrane region" description="Helical" evidence="7">
    <location>
        <begin position="293"/>
        <end position="311"/>
    </location>
</feature>
<reference evidence="10" key="1">
    <citation type="submission" date="2016-10" db="EMBL/GenBank/DDBJ databases">
        <authorList>
            <person name="Varghese N."/>
            <person name="Submissions S."/>
        </authorList>
    </citation>
    <scope>NUCLEOTIDE SEQUENCE [LARGE SCALE GENOMIC DNA]</scope>
    <source>
        <strain evidence="10">CGMCC 4.3568</strain>
    </source>
</reference>